<dbReference type="InterPro" id="IPR010065">
    <property type="entry name" value="AA_ABC_transptr_permease_3TM"/>
</dbReference>
<feature type="transmembrane region" description="Helical" evidence="9">
    <location>
        <begin position="52"/>
        <end position="72"/>
    </location>
</feature>
<dbReference type="SUPFAM" id="SSF161098">
    <property type="entry name" value="MetI-like"/>
    <property type="match status" value="1"/>
</dbReference>
<evidence type="ECO:0000256" key="9">
    <source>
        <dbReference type="RuleBase" id="RU363032"/>
    </source>
</evidence>
<keyword evidence="4" id="KW-1003">Cell membrane</keyword>
<keyword evidence="3 9" id="KW-0813">Transport</keyword>
<sequence>MIRFRISGYVFRISEPVVLERVEILSLIEQFQFNFLDDNRWQFILSGLKNTIIITFFAVLLGIFLGFVIAIVRSTHDKTGKLKILNVICRVYLTVIRGTPTMVQLLIVYYVIFATVDPGKMVVAIIAFGMNSAAYVAEIVRSGIMSIDQGQFEAGRSLGLNYTQTMTKIILPQAVKNILPALGNELIVLLKETSISGYIGLMDLTRGGDIIRSQTYSALFPLLAVAAIYLVIVCFLTYLVGRLERRLRTNERK</sequence>
<dbReference type="Pfam" id="PF00528">
    <property type="entry name" value="BPD_transp_1"/>
    <property type="match status" value="1"/>
</dbReference>
<dbReference type="Proteomes" id="UP000408482">
    <property type="component" value="Unassembled WGS sequence"/>
</dbReference>
<comment type="subcellular location">
    <subcellularLocation>
        <location evidence="1 9">Cell membrane</location>
        <topology evidence="1 9">Multi-pass membrane protein</topology>
    </subcellularLocation>
</comment>
<dbReference type="NCBIfam" id="TIGR01726">
    <property type="entry name" value="HEQRo_perm_3TM"/>
    <property type="match status" value="1"/>
</dbReference>
<reference evidence="11 12" key="1">
    <citation type="submission" date="2019-07" db="EMBL/GenBank/DDBJ databases">
        <authorList>
            <person name="Hibberd C M."/>
            <person name="Gehrig L. J."/>
            <person name="Chang H.-W."/>
            <person name="Venkatesh S."/>
        </authorList>
    </citation>
    <scope>NUCLEOTIDE SEQUENCE [LARGE SCALE GENOMIC DNA]</scope>
    <source>
        <strain evidence="11">Blautia_luti_SSTS_Bg7063</strain>
    </source>
</reference>
<dbReference type="EMBL" id="CABHNW010000074">
    <property type="protein sequence ID" value="VUX37835.1"/>
    <property type="molecule type" value="Genomic_DNA"/>
</dbReference>
<evidence type="ECO:0000256" key="6">
    <source>
        <dbReference type="ARBA" id="ARBA00022970"/>
    </source>
</evidence>
<keyword evidence="7 9" id="KW-1133">Transmembrane helix</keyword>
<dbReference type="FunFam" id="1.10.3720.10:FF:000033">
    <property type="entry name" value="Polar amino acid ABC transporter permease"/>
    <property type="match status" value="1"/>
</dbReference>
<dbReference type="PROSITE" id="PS50928">
    <property type="entry name" value="ABC_TM1"/>
    <property type="match status" value="1"/>
</dbReference>
<evidence type="ECO:0000259" key="10">
    <source>
        <dbReference type="PROSITE" id="PS50928"/>
    </source>
</evidence>
<dbReference type="GO" id="GO:0022857">
    <property type="term" value="F:transmembrane transporter activity"/>
    <property type="evidence" value="ECO:0007669"/>
    <property type="project" value="InterPro"/>
</dbReference>
<dbReference type="Gene3D" id="1.10.3720.10">
    <property type="entry name" value="MetI-like"/>
    <property type="match status" value="1"/>
</dbReference>
<feature type="transmembrane region" description="Helical" evidence="9">
    <location>
        <begin position="216"/>
        <end position="240"/>
    </location>
</feature>
<dbReference type="PANTHER" id="PTHR30614:SF20">
    <property type="entry name" value="GLUTAMINE TRANSPORT SYSTEM PERMEASE PROTEIN GLNP"/>
    <property type="match status" value="1"/>
</dbReference>
<dbReference type="GO" id="GO:0006865">
    <property type="term" value="P:amino acid transport"/>
    <property type="evidence" value="ECO:0007669"/>
    <property type="project" value="UniProtKB-KW"/>
</dbReference>
<keyword evidence="5 9" id="KW-0812">Transmembrane</keyword>
<feature type="domain" description="ABC transmembrane type-1" evidence="10">
    <location>
        <begin position="48"/>
        <end position="241"/>
    </location>
</feature>
<feature type="transmembrane region" description="Helical" evidence="9">
    <location>
        <begin position="84"/>
        <end position="112"/>
    </location>
</feature>
<protein>
    <submittedName>
        <fullName evidence="11">Arginine transport system permease protein ArtQ</fullName>
    </submittedName>
</protein>
<evidence type="ECO:0000256" key="8">
    <source>
        <dbReference type="ARBA" id="ARBA00023136"/>
    </source>
</evidence>
<evidence type="ECO:0000256" key="7">
    <source>
        <dbReference type="ARBA" id="ARBA00022989"/>
    </source>
</evidence>
<keyword evidence="12" id="KW-1185">Reference proteome</keyword>
<evidence type="ECO:0000313" key="12">
    <source>
        <dbReference type="Proteomes" id="UP000408482"/>
    </source>
</evidence>
<dbReference type="GO" id="GO:0043190">
    <property type="term" value="C:ATP-binding cassette (ABC) transporter complex"/>
    <property type="evidence" value="ECO:0007669"/>
    <property type="project" value="InterPro"/>
</dbReference>
<gene>
    <name evidence="11" type="primary">artQ_2</name>
    <name evidence="11" type="ORF">RSSSTS7063_03223</name>
</gene>
<keyword evidence="6" id="KW-0029">Amino-acid transport</keyword>
<evidence type="ECO:0000256" key="2">
    <source>
        <dbReference type="ARBA" id="ARBA00010072"/>
    </source>
</evidence>
<accession>A0A564VZ36</accession>
<keyword evidence="8 9" id="KW-0472">Membrane</keyword>
<name>A0A564VZ36_9FIRM</name>
<dbReference type="InterPro" id="IPR035906">
    <property type="entry name" value="MetI-like_sf"/>
</dbReference>
<evidence type="ECO:0000256" key="4">
    <source>
        <dbReference type="ARBA" id="ARBA00022475"/>
    </source>
</evidence>
<dbReference type="PANTHER" id="PTHR30614">
    <property type="entry name" value="MEMBRANE COMPONENT OF AMINO ACID ABC TRANSPORTER"/>
    <property type="match status" value="1"/>
</dbReference>
<evidence type="ECO:0000313" key="11">
    <source>
        <dbReference type="EMBL" id="VUX37835.1"/>
    </source>
</evidence>
<dbReference type="AlphaFoldDB" id="A0A564VZ36"/>
<organism evidence="11 12">
    <name type="scientific">Blautia luti</name>
    <dbReference type="NCBI Taxonomy" id="89014"/>
    <lineage>
        <taxon>Bacteria</taxon>
        <taxon>Bacillati</taxon>
        <taxon>Bacillota</taxon>
        <taxon>Clostridia</taxon>
        <taxon>Lachnospirales</taxon>
        <taxon>Lachnospiraceae</taxon>
        <taxon>Blautia</taxon>
    </lineage>
</organism>
<dbReference type="InterPro" id="IPR000515">
    <property type="entry name" value="MetI-like"/>
</dbReference>
<proteinExistence type="inferred from homology"/>
<comment type="similarity">
    <text evidence="2">Belongs to the binding-protein-dependent transport system permease family. HisMQ subfamily.</text>
</comment>
<dbReference type="CDD" id="cd06261">
    <property type="entry name" value="TM_PBP2"/>
    <property type="match status" value="1"/>
</dbReference>
<evidence type="ECO:0000256" key="5">
    <source>
        <dbReference type="ARBA" id="ARBA00022692"/>
    </source>
</evidence>
<dbReference type="InterPro" id="IPR043429">
    <property type="entry name" value="ArtM/GltK/GlnP/TcyL/YhdX-like"/>
</dbReference>
<evidence type="ECO:0000256" key="1">
    <source>
        <dbReference type="ARBA" id="ARBA00004651"/>
    </source>
</evidence>
<evidence type="ECO:0000256" key="3">
    <source>
        <dbReference type="ARBA" id="ARBA00022448"/>
    </source>
</evidence>